<dbReference type="OrthoDB" id="3578967at2"/>
<name>A0A371YQ39_9GAMM</name>
<evidence type="ECO:0000313" key="4">
    <source>
        <dbReference type="Proteomes" id="UP001595455"/>
    </source>
</evidence>
<reference evidence="4" key="3">
    <citation type="journal article" date="2019" name="Int. J. Syst. Evol. Microbiol.">
        <title>The Global Catalogue of Microorganisms (GCM) 10K type strain sequencing project: providing services to taxonomists for standard genome sequencing and annotation.</title>
        <authorList>
            <consortium name="The Broad Institute Genomics Platform"/>
            <consortium name="The Broad Institute Genome Sequencing Center for Infectious Disease"/>
            <person name="Wu L."/>
            <person name="Ma J."/>
        </authorList>
    </citation>
    <scope>NUCLEOTIDE SEQUENCE [LARGE SCALE GENOMIC DNA]</scope>
    <source>
        <strain evidence="4">KCTC 62575</strain>
    </source>
</reference>
<dbReference type="EMBL" id="PYIX02000015">
    <property type="protein sequence ID" value="RFC83589.1"/>
    <property type="molecule type" value="Genomic_DNA"/>
</dbReference>
<evidence type="ECO:0000313" key="1">
    <source>
        <dbReference type="EMBL" id="MFC2994479.1"/>
    </source>
</evidence>
<protein>
    <submittedName>
        <fullName evidence="2">Uncharacterized protein</fullName>
    </submittedName>
</protein>
<reference evidence="1" key="1">
    <citation type="journal article" date="2014" name="Int. J. Syst. Evol. Microbiol.">
        <title>Complete genome of a new Firmicutes species belonging to the dominant human colonic microbiota ('Ruminococcus bicirculans') reveals two chromosomes and a selective capacity to utilize plant glucans.</title>
        <authorList>
            <consortium name="NISC Comparative Sequencing Program"/>
            <person name="Wegmann U."/>
            <person name="Louis P."/>
            <person name="Goesmann A."/>
            <person name="Henrissat B."/>
            <person name="Duncan S.H."/>
            <person name="Flint H.J."/>
        </authorList>
    </citation>
    <scope>NUCLEOTIDE SEQUENCE</scope>
    <source>
        <strain evidence="1">KCTC 62575</strain>
    </source>
</reference>
<sequence>MKFEVDNFTQAFPSSLISDTEKIVSYLQNKRHAFYSNHSFQILLQQETIQIPVRTYLNVPANKQFSNFPLTQQQMLRCIYTRHHDGFIRQSMLQALLEHPLDYFVFPYLFQLMGEYVVEILEIIEPHLNQSNQKLLIQFISENSRYFRTIESRIVSYWNEYYRLQYPDFKDYVGYRILFKLKNLVQNNGHDSNKMHQLNTDQAEHL</sequence>
<dbReference type="Proteomes" id="UP001595455">
    <property type="component" value="Unassembled WGS sequence"/>
</dbReference>
<keyword evidence="4" id="KW-1185">Reference proteome</keyword>
<dbReference type="Proteomes" id="UP000240957">
    <property type="component" value="Unassembled WGS sequence"/>
</dbReference>
<comment type="caution">
    <text evidence="2">The sequence shown here is derived from an EMBL/GenBank/DDBJ whole genome shotgun (WGS) entry which is preliminary data.</text>
</comment>
<accession>A0A371YQ39</accession>
<gene>
    <name evidence="1" type="ORF">ACFODO_04175</name>
    <name evidence="2" type="ORF">C9E89_010590</name>
</gene>
<reference evidence="1" key="4">
    <citation type="submission" date="2024-09" db="EMBL/GenBank/DDBJ databases">
        <authorList>
            <person name="Sun Q."/>
            <person name="Mori K."/>
        </authorList>
    </citation>
    <scope>NUCLEOTIDE SEQUENCE</scope>
    <source>
        <strain evidence="1">KCTC 62575</strain>
    </source>
</reference>
<evidence type="ECO:0000313" key="2">
    <source>
        <dbReference type="EMBL" id="RFC83589.1"/>
    </source>
</evidence>
<proteinExistence type="predicted"/>
<dbReference type="EMBL" id="JBHRSF010000007">
    <property type="protein sequence ID" value="MFC2994479.1"/>
    <property type="molecule type" value="Genomic_DNA"/>
</dbReference>
<evidence type="ECO:0000313" key="3">
    <source>
        <dbReference type="Proteomes" id="UP000240957"/>
    </source>
</evidence>
<reference evidence="2 3" key="2">
    <citation type="submission" date="2018-08" db="EMBL/GenBank/DDBJ databases">
        <title>The draft genome of Acinetobacter sichuanensis strain WCHAc060041.</title>
        <authorList>
            <person name="Qin J."/>
            <person name="Feng Y."/>
            <person name="Zong Z."/>
        </authorList>
    </citation>
    <scope>NUCLEOTIDE SEQUENCE [LARGE SCALE GENOMIC DNA]</scope>
    <source>
        <strain evidence="2 3">WCHAc060041</strain>
    </source>
</reference>
<organism evidence="2 3">
    <name type="scientific">Acinetobacter sichuanensis</name>
    <dbReference type="NCBI Taxonomy" id="2136183"/>
    <lineage>
        <taxon>Bacteria</taxon>
        <taxon>Pseudomonadati</taxon>
        <taxon>Pseudomonadota</taxon>
        <taxon>Gammaproteobacteria</taxon>
        <taxon>Moraxellales</taxon>
        <taxon>Moraxellaceae</taxon>
        <taxon>Acinetobacter</taxon>
    </lineage>
</organism>
<dbReference type="AlphaFoldDB" id="A0A371YQ39"/>
<dbReference type="RefSeq" id="WP_107008234.1">
    <property type="nucleotide sequence ID" value="NZ_JBHRSF010000007.1"/>
</dbReference>